<sequence length="421" mass="47276">MPENWKQMIYTEAVIVNPSVHLKKGELYPFLDMASVEPSSRCAWTAEWRSFTGGGARFAVGDTLLARITPCLENGKIARYCGQSAHEAHGSTEFIVIRGRENITDSTYAYYLTKWEGVKGYAISQMTGTSGRQRVPTESLSNLIVPVPPLPEQRRIASILGNLDDQIENNRKMAKTLEAMAQAIFKSWFVDFDPVRAKMAGESRESICKRLKITPEILDLFPDRLVDSELGEIPEGWKVKRIGDVITRLPVGSRYEQKTVTSKGLVPVLDQGKSGVIGYHNNGPDVMATIDTPVAIFANHTCFMKLINFPFSVIQNVLPFIGKGIATIWIFYASAGKQTFIEYKGHWPDFVIHKIPIPTLNLVKEYERIAHCHLRLIWQCESKSRILAQLRDTLLPKLISGEIRIPDAQVLVDTTINISRS</sequence>
<evidence type="ECO:0000313" key="2">
    <source>
        <dbReference type="Proteomes" id="UP001195965"/>
    </source>
</evidence>
<accession>A0ACD5HD50</accession>
<gene>
    <name evidence="1" type="ORF">HHS34_010425</name>
</gene>
<organism evidence="1 2">
    <name type="scientific">Acidithiobacillus montserratensis</name>
    <dbReference type="NCBI Taxonomy" id="2729135"/>
    <lineage>
        <taxon>Bacteria</taxon>
        <taxon>Pseudomonadati</taxon>
        <taxon>Pseudomonadota</taxon>
        <taxon>Acidithiobacillia</taxon>
        <taxon>Acidithiobacillales</taxon>
        <taxon>Acidithiobacillaceae</taxon>
        <taxon>Acidithiobacillus</taxon>
    </lineage>
</organism>
<dbReference type="EMBL" id="CP127526">
    <property type="protein sequence ID" value="XRI72855.1"/>
    <property type="molecule type" value="Genomic_DNA"/>
</dbReference>
<evidence type="ECO:0000313" key="1">
    <source>
        <dbReference type="EMBL" id="XRI72855.1"/>
    </source>
</evidence>
<name>A0ACD5HD50_9PROT</name>
<dbReference type="EC" id="3.1.21.-" evidence="1"/>
<dbReference type="Proteomes" id="UP001195965">
    <property type="component" value="Chromosome"/>
</dbReference>
<protein>
    <submittedName>
        <fullName evidence="1">Restriction endonuclease subunit S</fullName>
        <ecNumber evidence="1">3.1.21.-</ecNumber>
    </submittedName>
</protein>
<keyword evidence="1" id="KW-0540">Nuclease</keyword>
<proteinExistence type="predicted"/>
<keyword evidence="2" id="KW-1185">Reference proteome</keyword>
<keyword evidence="1" id="KW-0378">Hydrolase</keyword>
<reference evidence="1 2" key="1">
    <citation type="journal article" date="2021" name="ISME J.">
        <title>Genomic evolution of the class Acidithiobacillia: deep-branching Proteobacteria living in extreme acidic conditions.</title>
        <authorList>
            <person name="Moya-Beltran A."/>
            <person name="Beard S."/>
            <person name="Rojas-Villalobos C."/>
            <person name="Issotta F."/>
            <person name="Gallardo Y."/>
            <person name="Ulloa R."/>
            <person name="Giaveno A."/>
            <person name="Degli Esposti M."/>
            <person name="Johnson D.B."/>
            <person name="Quatrini R."/>
        </authorList>
    </citation>
    <scope>NUCLEOTIDE SEQUENCE [LARGE SCALE GENOMIC DNA]</scope>
    <source>
        <strain evidence="1 2">GG1-14</strain>
    </source>
</reference>
<keyword evidence="1" id="KW-0255">Endonuclease</keyword>